<dbReference type="EMBL" id="AP021875">
    <property type="protein sequence ID" value="BBO74915.1"/>
    <property type="molecule type" value="Genomic_DNA"/>
</dbReference>
<dbReference type="RefSeq" id="WP_155303888.1">
    <property type="nucleotide sequence ID" value="NZ_AP021875.1"/>
</dbReference>
<accession>A0A5K7Z2J0</accession>
<dbReference type="AlphaFoldDB" id="A0A5K7Z2J0"/>
<evidence type="ECO:0000313" key="1">
    <source>
        <dbReference type="EMBL" id="BBO74915.1"/>
    </source>
</evidence>
<organism evidence="1 2">
    <name type="scientific">Desulfosarcina widdelii</name>
    <dbReference type="NCBI Taxonomy" id="947919"/>
    <lineage>
        <taxon>Bacteria</taxon>
        <taxon>Pseudomonadati</taxon>
        <taxon>Thermodesulfobacteriota</taxon>
        <taxon>Desulfobacteria</taxon>
        <taxon>Desulfobacterales</taxon>
        <taxon>Desulfosarcinaceae</taxon>
        <taxon>Desulfosarcina</taxon>
    </lineage>
</organism>
<gene>
    <name evidence="1" type="ORF">DSCW_23320</name>
</gene>
<reference evidence="1 2" key="1">
    <citation type="submission" date="2019-11" db="EMBL/GenBank/DDBJ databases">
        <title>Comparative genomics of hydrocarbon-degrading Desulfosarcina strains.</title>
        <authorList>
            <person name="Watanabe M."/>
            <person name="Kojima H."/>
            <person name="Fukui M."/>
        </authorList>
    </citation>
    <scope>NUCLEOTIDE SEQUENCE [LARGE SCALE GENOMIC DNA]</scope>
    <source>
        <strain evidence="1 2">PP31</strain>
    </source>
</reference>
<proteinExistence type="predicted"/>
<sequence>MADCECLPTCPFFNDKMANKPGTADMFKKKYCLGDNTDCARHIVLKKLGKPKVPVDLYPSQKDVAERLIAAN</sequence>
<keyword evidence="2" id="KW-1185">Reference proteome</keyword>
<name>A0A5K7Z2J0_9BACT</name>
<evidence type="ECO:0000313" key="2">
    <source>
        <dbReference type="Proteomes" id="UP000427769"/>
    </source>
</evidence>
<protein>
    <submittedName>
        <fullName evidence="1">Uncharacterized protein</fullName>
    </submittedName>
</protein>
<dbReference type="OrthoDB" id="6198376at2"/>
<dbReference type="Proteomes" id="UP000427769">
    <property type="component" value="Chromosome"/>
</dbReference>
<dbReference type="KEGG" id="dwd:DSCW_23320"/>